<protein>
    <submittedName>
        <fullName evidence="1">Cyclodeaminase</fullName>
    </submittedName>
</protein>
<comment type="caution">
    <text evidence="1">The sequence shown here is derived from an EMBL/GenBank/DDBJ whole genome shotgun (WGS) entry which is preliminary data.</text>
</comment>
<name>A0ABW2JZ43_9BACI</name>
<dbReference type="EMBL" id="JBHTBY010000001">
    <property type="protein sequence ID" value="MFC7319594.1"/>
    <property type="molecule type" value="Genomic_DNA"/>
</dbReference>
<reference evidence="2" key="1">
    <citation type="journal article" date="2019" name="Int. J. Syst. Evol. Microbiol.">
        <title>The Global Catalogue of Microorganisms (GCM) 10K type strain sequencing project: providing services to taxonomists for standard genome sequencing and annotation.</title>
        <authorList>
            <consortium name="The Broad Institute Genomics Platform"/>
            <consortium name="The Broad Institute Genome Sequencing Center for Infectious Disease"/>
            <person name="Wu L."/>
            <person name="Ma J."/>
        </authorList>
    </citation>
    <scope>NUCLEOTIDE SEQUENCE [LARGE SCALE GENOMIC DNA]</scope>
    <source>
        <strain evidence="2">CCUG 73951</strain>
    </source>
</reference>
<organism evidence="1 2">
    <name type="scientific">Halobacillus campisalis</name>
    <dbReference type="NCBI Taxonomy" id="435909"/>
    <lineage>
        <taxon>Bacteria</taxon>
        <taxon>Bacillati</taxon>
        <taxon>Bacillota</taxon>
        <taxon>Bacilli</taxon>
        <taxon>Bacillales</taxon>
        <taxon>Bacillaceae</taxon>
        <taxon>Halobacillus</taxon>
    </lineage>
</organism>
<accession>A0ABW2JZ43</accession>
<dbReference type="PIRSF" id="PIRSF001439">
    <property type="entry name" value="CryM"/>
    <property type="match status" value="1"/>
</dbReference>
<dbReference type="PANTHER" id="PTHR13812:SF19">
    <property type="entry name" value="KETIMINE REDUCTASE MU-CRYSTALLIN"/>
    <property type="match status" value="1"/>
</dbReference>
<dbReference type="RefSeq" id="WP_352232225.1">
    <property type="nucleotide sequence ID" value="NZ_JAPVRC010000003.1"/>
</dbReference>
<evidence type="ECO:0000313" key="2">
    <source>
        <dbReference type="Proteomes" id="UP001596494"/>
    </source>
</evidence>
<dbReference type="Pfam" id="PF02423">
    <property type="entry name" value="OCD_Mu_crystall"/>
    <property type="match status" value="1"/>
</dbReference>
<proteinExistence type="predicted"/>
<dbReference type="SUPFAM" id="SSF51735">
    <property type="entry name" value="NAD(P)-binding Rossmann-fold domains"/>
    <property type="match status" value="1"/>
</dbReference>
<dbReference type="InterPro" id="IPR036291">
    <property type="entry name" value="NAD(P)-bd_dom_sf"/>
</dbReference>
<keyword evidence="2" id="KW-1185">Reference proteome</keyword>
<sequence>MGEIRLYEREEIERVIRLDTHVIHEIETAFSDLTTRNVTMPPIMRIDVPEHNGEVDIKSAYIEGKDSFAIKLSSGFFNNPDLGLPSANGMMILLSSITGEPKTIFADNGLLTDLRTAAAGAVAARALSRENSRTVGIIGTGSQARYQLEALVNVRSIEVVYVYGRSAEKSSTYQRDIENRLGLKVEIKNSIEEVVRSSDIVITTTPSTEPIIKSEWLHEGLHITAMGSDAEHKQELEAAVLEQADLFVCDVKEQSLRLGELRSCTNQEIRDSALELGEITSWKKNGRANNQQITVCDLTGTGVQDTAIARYVNQLMEKIGGR</sequence>
<dbReference type="InterPro" id="IPR023401">
    <property type="entry name" value="ODC_N"/>
</dbReference>
<dbReference type="InterPro" id="IPR003462">
    <property type="entry name" value="ODC_Mu_crystall"/>
</dbReference>
<dbReference type="Gene3D" id="3.40.50.720">
    <property type="entry name" value="NAD(P)-binding Rossmann-like Domain"/>
    <property type="match status" value="1"/>
</dbReference>
<evidence type="ECO:0000313" key="1">
    <source>
        <dbReference type="EMBL" id="MFC7319594.1"/>
    </source>
</evidence>
<dbReference type="Gene3D" id="3.30.1780.10">
    <property type="entry name" value="ornithine cyclodeaminase, domain 1"/>
    <property type="match status" value="1"/>
</dbReference>
<dbReference type="NCBIfam" id="NF006141">
    <property type="entry name" value="PRK08291.1"/>
    <property type="match status" value="1"/>
</dbReference>
<gene>
    <name evidence="1" type="ORF">ACFQMN_01680</name>
</gene>
<dbReference type="PANTHER" id="PTHR13812">
    <property type="entry name" value="KETIMINE REDUCTASE MU-CRYSTALLIN"/>
    <property type="match status" value="1"/>
</dbReference>
<dbReference type="Proteomes" id="UP001596494">
    <property type="component" value="Unassembled WGS sequence"/>
</dbReference>